<comment type="caution">
    <text evidence="2">The sequence shown here is derived from an EMBL/GenBank/DDBJ whole genome shotgun (WGS) entry which is preliminary data.</text>
</comment>
<feature type="signal peptide" evidence="1">
    <location>
        <begin position="1"/>
        <end position="21"/>
    </location>
</feature>
<organism evidence="2 3">
    <name type="scientific">Sphingomonas immobilis</name>
    <dbReference type="NCBI Taxonomy" id="3063997"/>
    <lineage>
        <taxon>Bacteria</taxon>
        <taxon>Pseudomonadati</taxon>
        <taxon>Pseudomonadota</taxon>
        <taxon>Alphaproteobacteria</taxon>
        <taxon>Sphingomonadales</taxon>
        <taxon>Sphingomonadaceae</taxon>
        <taxon>Sphingomonas</taxon>
    </lineage>
</organism>
<accession>A0ABT8ZUR5</accession>
<dbReference type="EMBL" id="JAUQSZ010000002">
    <property type="protein sequence ID" value="MDO7841317.1"/>
    <property type="molecule type" value="Genomic_DNA"/>
</dbReference>
<name>A0ABT8ZUR5_9SPHN</name>
<reference evidence="2" key="1">
    <citation type="submission" date="2023-07" db="EMBL/GenBank/DDBJ databases">
        <authorList>
            <person name="Kim M.K."/>
        </authorList>
    </citation>
    <scope>NUCLEOTIDE SEQUENCE</scope>
    <source>
        <strain evidence="2">CA1-15</strain>
    </source>
</reference>
<dbReference type="RefSeq" id="WP_304559786.1">
    <property type="nucleotide sequence ID" value="NZ_JAUQSZ010000002.1"/>
</dbReference>
<keyword evidence="1" id="KW-0732">Signal</keyword>
<gene>
    <name evidence="2" type="ORF">Q5H94_03185</name>
</gene>
<sequence length="183" mass="19177">MKRLPLLLGILAALIPTAALAAGEITATKTATVISDTLGLLLVPPKALTGSVVDYKIVFANTAGTFSGKLVRNVAMEDPLPANVILRVADINSSGTTATANNGPIEFSDGGLLGLGGSGMTCNFVSWADTTDCIEFYDTNGNLITPVADANGYDARVRKIRIKPVTTFNNGGSFQIRYRVKIT</sequence>
<feature type="chain" id="PRO_5046670027" evidence="1">
    <location>
        <begin position="22"/>
        <end position="183"/>
    </location>
</feature>
<protein>
    <submittedName>
        <fullName evidence="2">Uncharacterized protein</fullName>
    </submittedName>
</protein>
<evidence type="ECO:0000313" key="3">
    <source>
        <dbReference type="Proteomes" id="UP001176468"/>
    </source>
</evidence>
<dbReference type="Proteomes" id="UP001176468">
    <property type="component" value="Unassembled WGS sequence"/>
</dbReference>
<proteinExistence type="predicted"/>
<evidence type="ECO:0000313" key="2">
    <source>
        <dbReference type="EMBL" id="MDO7841317.1"/>
    </source>
</evidence>
<keyword evidence="3" id="KW-1185">Reference proteome</keyword>
<evidence type="ECO:0000256" key="1">
    <source>
        <dbReference type="SAM" id="SignalP"/>
    </source>
</evidence>